<feature type="compositionally biased region" description="Low complexity" evidence="1">
    <location>
        <begin position="7"/>
        <end position="16"/>
    </location>
</feature>
<dbReference type="KEGG" id="ksn:43588287"/>
<keyword evidence="3" id="KW-1185">Reference proteome</keyword>
<organism evidence="2 3">
    <name type="scientific">Kwoniella shandongensis</name>
    <dbReference type="NCBI Taxonomy" id="1734106"/>
    <lineage>
        <taxon>Eukaryota</taxon>
        <taxon>Fungi</taxon>
        <taxon>Dikarya</taxon>
        <taxon>Basidiomycota</taxon>
        <taxon>Agaricomycotina</taxon>
        <taxon>Tremellomycetes</taxon>
        <taxon>Tremellales</taxon>
        <taxon>Cryptococcaceae</taxon>
        <taxon>Kwoniella</taxon>
    </lineage>
</organism>
<evidence type="ECO:0000256" key="1">
    <source>
        <dbReference type="SAM" id="MobiDB-lite"/>
    </source>
</evidence>
<feature type="compositionally biased region" description="Polar residues" evidence="1">
    <location>
        <begin position="31"/>
        <end position="41"/>
    </location>
</feature>
<feature type="compositionally biased region" description="Low complexity" evidence="1">
    <location>
        <begin position="78"/>
        <end position="93"/>
    </location>
</feature>
<gene>
    <name evidence="2" type="ORF">CI109_104100</name>
</gene>
<feature type="compositionally biased region" description="Polar residues" evidence="1">
    <location>
        <begin position="48"/>
        <end position="69"/>
    </location>
</feature>
<dbReference type="Proteomes" id="UP000322225">
    <property type="component" value="Chromosome 7"/>
</dbReference>
<accession>A0AAJ8LJ85</accession>
<reference evidence="2" key="2">
    <citation type="submission" date="2024-01" db="EMBL/GenBank/DDBJ databases">
        <title>Comparative genomics of Cryptococcus and Kwoniella reveals pathogenesis evolution and contrasting modes of karyotype evolution via chromosome fusion or intercentromeric recombination.</title>
        <authorList>
            <person name="Coelho M.A."/>
            <person name="David-Palma M."/>
            <person name="Shea T."/>
            <person name="Bowers K."/>
            <person name="McGinley-Smith S."/>
            <person name="Mohammad A.W."/>
            <person name="Gnirke A."/>
            <person name="Yurkov A.M."/>
            <person name="Nowrousian M."/>
            <person name="Sun S."/>
            <person name="Cuomo C.A."/>
            <person name="Heitman J."/>
        </authorList>
    </citation>
    <scope>NUCLEOTIDE SEQUENCE</scope>
    <source>
        <strain evidence="2">CBS 12478</strain>
    </source>
</reference>
<feature type="compositionally biased region" description="Polar residues" evidence="1">
    <location>
        <begin position="94"/>
        <end position="106"/>
    </location>
</feature>
<dbReference type="AlphaFoldDB" id="A0AAJ8LJ85"/>
<sequence length="114" mass="11671">MPTTSTVSNASTSGAPSSGGGTTAVGANAPSQVGYQRQRSPSIDHFTSHFTTPGNMASQQPPNPSTASVWQMVPAPAPTSSSAPNNASSTDSAQSDMNETLQQNTALRDLSRFT</sequence>
<feature type="region of interest" description="Disordered" evidence="1">
    <location>
        <begin position="1"/>
        <end position="114"/>
    </location>
</feature>
<dbReference type="GeneID" id="43588287"/>
<evidence type="ECO:0000313" key="2">
    <source>
        <dbReference type="EMBL" id="WWD19638.1"/>
    </source>
</evidence>
<dbReference type="RefSeq" id="XP_031861756.2">
    <property type="nucleotide sequence ID" value="XM_032004154.2"/>
</dbReference>
<dbReference type="EMBL" id="CP144057">
    <property type="protein sequence ID" value="WWD19638.1"/>
    <property type="molecule type" value="Genomic_DNA"/>
</dbReference>
<reference evidence="2" key="1">
    <citation type="submission" date="2017-08" db="EMBL/GenBank/DDBJ databases">
        <authorList>
            <person name="Cuomo C."/>
            <person name="Billmyre B."/>
            <person name="Heitman J."/>
        </authorList>
    </citation>
    <scope>NUCLEOTIDE SEQUENCE</scope>
    <source>
        <strain evidence="2">CBS 12478</strain>
    </source>
</reference>
<name>A0AAJ8LJ85_9TREE</name>
<proteinExistence type="predicted"/>
<evidence type="ECO:0000313" key="3">
    <source>
        <dbReference type="Proteomes" id="UP000322225"/>
    </source>
</evidence>
<protein>
    <submittedName>
        <fullName evidence="2">Uncharacterized protein</fullName>
    </submittedName>
</protein>